<keyword evidence="5" id="KW-1185">Reference proteome</keyword>
<dbReference type="EMBL" id="WMIB01000010">
    <property type="protein sequence ID" value="MTH53960.1"/>
    <property type="molecule type" value="Genomic_DNA"/>
</dbReference>
<dbReference type="AlphaFoldDB" id="A0A7X2S5M4"/>
<keyword evidence="3" id="KW-0472">Membrane</keyword>
<dbReference type="NCBIfam" id="TIGR03926">
    <property type="entry name" value="T7_EssB"/>
    <property type="match status" value="1"/>
</dbReference>
<evidence type="ECO:0000256" key="2">
    <source>
        <dbReference type="SAM" id="MobiDB-lite"/>
    </source>
</evidence>
<dbReference type="RefSeq" id="WP_155112489.1">
    <property type="nucleotide sequence ID" value="NZ_WMIB01000010.1"/>
</dbReference>
<dbReference type="InterPro" id="IPR042565">
    <property type="entry name" value="T7SS_EssB_C"/>
</dbReference>
<keyword evidence="3" id="KW-0812">Transmembrane</keyword>
<comment type="caution">
    <text evidence="4">The sequence shown here is derived from an EMBL/GenBank/DDBJ whole genome shotgun (WGS) entry which is preliminary data.</text>
</comment>
<dbReference type="Proteomes" id="UP000434639">
    <property type="component" value="Unassembled WGS sequence"/>
</dbReference>
<gene>
    <name evidence="4" type="primary">essB</name>
    <name evidence="4" type="ORF">GKZ89_11135</name>
</gene>
<protein>
    <submittedName>
        <fullName evidence="4">Type VII secretion protein EssB</fullName>
    </submittedName>
</protein>
<dbReference type="Gene3D" id="1.25.40.680">
    <property type="entry name" value="Type VII secretion system EssB, C-terminal-like domain"/>
    <property type="match status" value="1"/>
</dbReference>
<reference evidence="4 5" key="1">
    <citation type="journal article" date="2017" name="Int. J. Syst. Evol. Microbiol.">
        <title>Bacillus mangrovi sp. nov., isolated from a sediment sample from a mangrove forest.</title>
        <authorList>
            <person name="Gupta V."/>
            <person name="Singh P.K."/>
            <person name="Korpole S."/>
            <person name="Tanuku N.R.S."/>
            <person name="Pinnaka A.K."/>
        </authorList>
    </citation>
    <scope>NUCLEOTIDE SEQUENCE [LARGE SCALE GENOMIC DNA]</scope>
    <source>
        <strain evidence="4 5">KCTC 33872</strain>
    </source>
</reference>
<sequence>MAEKHPDYLEQQLECTITKENNEWNFRFQQEKIKLDDQLEIAMLENIDPDIERKISMIEDELLILIKPKESYQTFEALHKKDRHSRWVFAHHLVERVRAHSYPRVHLIVAPDNMVLTKGLAPVFLHYGVKESLPPYEQDEERIWHEVRAVIAAAVDEKFSFEQYIKFHTTLQISPLVKEIFDTETTEQLTALISRKIEKLEERERAQVHIPQKKWKTFRYVGIGLLALLIPAIIYTAFSVFFLQPRAEAFIRSSEYYQKNNFSDVINELEKYKVEDMQSIVQYQLAHSYIVTGDFLLGDTKKKVRSDLTLQTDKRYFDYWIRMGRGESERALEIARELEDRFSIMAALISHRETLQADSKLDSEEKRQKVADLDKEYNDLKEALDEERAESEEVEEARQEALEQVQNAEQKEQEQAEAAKKQAEEAKKKAEEAKQKQQDKPAEPKAN</sequence>
<keyword evidence="3" id="KW-1133">Transmembrane helix</keyword>
<dbReference type="Gene3D" id="1.10.510.10">
    <property type="entry name" value="Transferase(Phosphotransferase) domain 1"/>
    <property type="match status" value="1"/>
</dbReference>
<evidence type="ECO:0000313" key="5">
    <source>
        <dbReference type="Proteomes" id="UP000434639"/>
    </source>
</evidence>
<feature type="compositionally biased region" description="Basic and acidic residues" evidence="2">
    <location>
        <begin position="409"/>
        <end position="447"/>
    </location>
</feature>
<dbReference type="OrthoDB" id="4975281at2"/>
<feature type="region of interest" description="Disordered" evidence="2">
    <location>
        <begin position="381"/>
        <end position="447"/>
    </location>
</feature>
<dbReference type="InterPro" id="IPR018778">
    <property type="entry name" value="T7SS_EssB"/>
</dbReference>
<comment type="similarity">
    <text evidence="1">Belongs to the EssB family.</text>
</comment>
<accession>A0A7X2S5M4</accession>
<feature type="compositionally biased region" description="Acidic residues" evidence="2">
    <location>
        <begin position="384"/>
        <end position="395"/>
    </location>
</feature>
<evidence type="ECO:0000256" key="1">
    <source>
        <dbReference type="ARBA" id="ARBA00010163"/>
    </source>
</evidence>
<evidence type="ECO:0000256" key="3">
    <source>
        <dbReference type="SAM" id="Phobius"/>
    </source>
</evidence>
<name>A0A7X2S5M4_9BACI</name>
<organism evidence="4 5">
    <name type="scientific">Metabacillus mangrovi</name>
    <dbReference type="NCBI Taxonomy" id="1491830"/>
    <lineage>
        <taxon>Bacteria</taxon>
        <taxon>Bacillati</taxon>
        <taxon>Bacillota</taxon>
        <taxon>Bacilli</taxon>
        <taxon>Bacillales</taxon>
        <taxon>Bacillaceae</taxon>
        <taxon>Metabacillus</taxon>
    </lineage>
</organism>
<dbReference type="Pfam" id="PF10140">
    <property type="entry name" value="YukC"/>
    <property type="match status" value="1"/>
</dbReference>
<proteinExistence type="inferred from homology"/>
<feature type="transmembrane region" description="Helical" evidence="3">
    <location>
        <begin position="220"/>
        <end position="243"/>
    </location>
</feature>
<evidence type="ECO:0000313" key="4">
    <source>
        <dbReference type="EMBL" id="MTH53960.1"/>
    </source>
</evidence>